<dbReference type="eggNOG" id="ENOG502QSZU">
    <property type="taxonomic scope" value="Eukaryota"/>
</dbReference>
<feature type="compositionally biased region" description="Low complexity" evidence="1">
    <location>
        <begin position="105"/>
        <end position="141"/>
    </location>
</feature>
<evidence type="ECO:0000256" key="1">
    <source>
        <dbReference type="SAM" id="MobiDB-lite"/>
    </source>
</evidence>
<name>A0A1H6Q6M1_YARLL</name>
<reference evidence="2 4" key="1">
    <citation type="journal article" date="2016" name="PLoS ONE">
        <title>Sequence Assembly of Yarrowia lipolytica Strain W29/CLIB89 Shows Transposable Element Diversity.</title>
        <authorList>
            <person name="Magnan C."/>
            <person name="Yu J."/>
            <person name="Chang I."/>
            <person name="Jahn E."/>
            <person name="Kanomata Y."/>
            <person name="Wu J."/>
            <person name="Zeller M."/>
            <person name="Oakes M."/>
            <person name="Baldi P."/>
            <person name="Sandmeyer S."/>
        </authorList>
    </citation>
    <scope>NUCLEOTIDE SEQUENCE [LARGE SCALE GENOMIC DNA]</scope>
    <source>
        <strain evidence="2">CLIB89</strain>
        <strain evidence="4">CLIB89(W29)</strain>
    </source>
</reference>
<evidence type="ECO:0000313" key="2">
    <source>
        <dbReference type="EMBL" id="AOW04581.1"/>
    </source>
</evidence>
<feature type="compositionally biased region" description="Low complexity" evidence="1">
    <location>
        <begin position="198"/>
        <end position="218"/>
    </location>
</feature>
<feature type="compositionally biased region" description="Acidic residues" evidence="1">
    <location>
        <begin position="65"/>
        <end position="76"/>
    </location>
</feature>
<feature type="compositionally biased region" description="Acidic residues" evidence="1">
    <location>
        <begin position="617"/>
        <end position="626"/>
    </location>
</feature>
<dbReference type="RefSeq" id="XP_503232.1">
    <property type="nucleotide sequence ID" value="XM_503232.1"/>
</dbReference>
<dbReference type="PANTHER" id="PTHR42107">
    <property type="entry name" value="YALI0D24453P"/>
    <property type="match status" value="1"/>
</dbReference>
<dbReference type="AlphaFoldDB" id="A0A1H6Q6M1"/>
<feature type="compositionally biased region" description="Basic and acidic residues" evidence="1">
    <location>
        <begin position="667"/>
        <end position="686"/>
    </location>
</feature>
<feature type="region of interest" description="Disordered" evidence="1">
    <location>
        <begin position="1"/>
        <end position="270"/>
    </location>
</feature>
<feature type="compositionally biased region" description="Polar residues" evidence="1">
    <location>
        <begin position="228"/>
        <end position="264"/>
    </location>
</feature>
<accession>A0A1H6Q6M1</accession>
<gene>
    <name evidence="3" type="ORF">B0I71DRAFT_16292</name>
    <name evidence="2" type="ORF">YALI1_D32316g</name>
</gene>
<sequence>MSGETSGESNGETNGVSVSGVNGDSREHHDHVPARATSATADPDGDVTMGDVATGEVDHPPSELAADESAVDESAVDESATKAGKTRSSSNTGTKSDDKSEVTGADAEAATAAAATLATPATPATAAATLDTATTSTPTSDDIVEPPSKRQKVTDSESTDVATSEIAESTQSSDDKGDEKNVPDDKDDKTSSVQNNDSTTTMPPTTVTPAKTAKTTKSSAKKDGKISTFFSSTNGDSKSRATTPSKKASTPSKTAPKTTASSGTPLKLRLKTKPSLPALEEDHDEENAGPQIELDKDSIQNHPDIAFCVMFRTRFTDLFDGWCPPLSPQEFEAGIQPEEGFSLAVESYLVRVMSLMMNRKKPVEVGKYSNALETWSTMPLAQGSVSTIDAMSLPCGWSRKLASRDVVAMDWRGRLQLLKMATVAALSLSDAVKKLIADKREVSGRKVLSELQWLPLGEDCARNTYWLADGSGDINWDEDGKIIPATEGAFDTQWRLYRQTNPYKAVVSWVPVASSPEDLATLIEEMPKLSPADSAKSYTPLLEAQHKRLLGKLEELIPRTLSSRDRIREAEERVVAQQAKKAAAARAHEYQKSKIGANRGRTRGKRVDYKQLAAPQDSEDEYELKEEEAVAQGHRRTGRTRTATVYEPAYDEGEDGDEFEVTPSPEPEPKPETPRNAEGKKIRYVEKQGGGRRGKGWVYVVEEEIE</sequence>
<dbReference type="VEuPathDB" id="FungiDB:YALI0_D24453g"/>
<dbReference type="PANTHER" id="PTHR42107:SF1">
    <property type="entry name" value="WHIM1 DOMAIN-CONTAINING PROTEIN"/>
    <property type="match status" value="1"/>
</dbReference>
<evidence type="ECO:0000313" key="3">
    <source>
        <dbReference type="EMBL" id="RDW23126.1"/>
    </source>
</evidence>
<evidence type="ECO:0000313" key="5">
    <source>
        <dbReference type="Proteomes" id="UP000256601"/>
    </source>
</evidence>
<dbReference type="OrthoDB" id="349045at2759"/>
<reference evidence="3 5" key="2">
    <citation type="submission" date="2018-07" db="EMBL/GenBank/DDBJ databases">
        <title>Draft Genome Assemblies for Five Robust Yarrowia lipolytica Strains Exhibiting High Lipid Production and Pentose Sugar Utilization and Sugar Alcohol Secretion from Undetoxified Lignocellulosic Biomass Hydrolysates.</title>
        <authorList>
            <consortium name="DOE Joint Genome Institute"/>
            <person name="Walker C."/>
            <person name="Ryu S."/>
            <person name="Na H."/>
            <person name="Zane M."/>
            <person name="LaButti K."/>
            <person name="Lipzen A."/>
            <person name="Haridas S."/>
            <person name="Barry K."/>
            <person name="Grigoriev I.V."/>
            <person name="Quarterman J."/>
            <person name="Slininger P."/>
            <person name="Dien B."/>
            <person name="Trinh C.T."/>
        </authorList>
    </citation>
    <scope>NUCLEOTIDE SEQUENCE [LARGE SCALE GENOMIC DNA]</scope>
    <source>
        <strain evidence="3 5">YB392</strain>
    </source>
</reference>
<feature type="compositionally biased region" description="Basic and acidic residues" evidence="1">
    <location>
        <begin position="24"/>
        <end position="33"/>
    </location>
</feature>
<dbReference type="VEuPathDB" id="FungiDB:YALI1_D32316g"/>
<organism evidence="2 4">
    <name type="scientific">Yarrowia lipolytica</name>
    <name type="common">Candida lipolytica</name>
    <dbReference type="NCBI Taxonomy" id="4952"/>
    <lineage>
        <taxon>Eukaryota</taxon>
        <taxon>Fungi</taxon>
        <taxon>Dikarya</taxon>
        <taxon>Ascomycota</taxon>
        <taxon>Saccharomycotina</taxon>
        <taxon>Dipodascomycetes</taxon>
        <taxon>Dipodascales</taxon>
        <taxon>Dipodascales incertae sedis</taxon>
        <taxon>Yarrowia</taxon>
    </lineage>
</organism>
<dbReference type="Proteomes" id="UP000256601">
    <property type="component" value="Unassembled WGS sequence"/>
</dbReference>
<evidence type="ECO:0000313" key="4">
    <source>
        <dbReference type="Proteomes" id="UP000182444"/>
    </source>
</evidence>
<feature type="region of interest" description="Disordered" evidence="1">
    <location>
        <begin position="584"/>
        <end position="687"/>
    </location>
</feature>
<feature type="compositionally biased region" description="Basic and acidic residues" evidence="1">
    <location>
        <begin position="173"/>
        <end position="190"/>
    </location>
</feature>
<feature type="compositionally biased region" description="Acidic residues" evidence="1">
    <location>
        <begin position="649"/>
        <end position="660"/>
    </location>
</feature>
<dbReference type="EMBL" id="KZ859111">
    <property type="protein sequence ID" value="RDW23126.1"/>
    <property type="molecule type" value="Genomic_DNA"/>
</dbReference>
<proteinExistence type="predicted"/>
<dbReference type="EMBL" id="CP017556">
    <property type="protein sequence ID" value="AOW04581.1"/>
    <property type="molecule type" value="Genomic_DNA"/>
</dbReference>
<dbReference type="KEGG" id="yli:2910382"/>
<feature type="compositionally biased region" description="Polar residues" evidence="1">
    <location>
        <begin position="1"/>
        <end position="22"/>
    </location>
</feature>
<evidence type="ECO:0008006" key="6">
    <source>
        <dbReference type="Google" id="ProtNLM"/>
    </source>
</evidence>
<dbReference type="Proteomes" id="UP000182444">
    <property type="component" value="Chromosome 1D"/>
</dbReference>
<feature type="compositionally biased region" description="Polar residues" evidence="1">
    <location>
        <begin position="159"/>
        <end position="172"/>
    </location>
</feature>
<protein>
    <recommendedName>
        <fullName evidence="6">WHIM1 domain-containing protein</fullName>
    </recommendedName>
</protein>
<dbReference type="GeneID" id="2910382"/>